<dbReference type="KEGG" id="acij:JS278_02272"/>
<dbReference type="InterPro" id="IPR036249">
    <property type="entry name" value="Thioredoxin-like_sf"/>
</dbReference>
<dbReference type="PIRSF" id="PIRSF006402">
    <property type="entry name" value="UCP006402_thioredoxin"/>
    <property type="match status" value="1"/>
</dbReference>
<evidence type="ECO:0000313" key="2">
    <source>
        <dbReference type="EMBL" id="AXE39424.1"/>
    </source>
</evidence>
<keyword evidence="3" id="KW-1185">Reference proteome</keyword>
<protein>
    <recommendedName>
        <fullName evidence="1">Spermatogenesis-associated protein 20-like TRX domain-containing protein</fullName>
    </recommendedName>
</protein>
<dbReference type="InterPro" id="IPR004879">
    <property type="entry name" value="Ssp411-like_TRX"/>
</dbReference>
<dbReference type="SUPFAM" id="SSF52833">
    <property type="entry name" value="Thioredoxin-like"/>
    <property type="match status" value="1"/>
</dbReference>
<dbReference type="SUPFAM" id="SSF48208">
    <property type="entry name" value="Six-hairpin glycosidases"/>
    <property type="match status" value="1"/>
</dbReference>
<dbReference type="InterPro" id="IPR024705">
    <property type="entry name" value="Ssp411"/>
</dbReference>
<dbReference type="AlphaFoldDB" id="A0A344UVX6"/>
<dbReference type="PANTHER" id="PTHR42899">
    <property type="entry name" value="SPERMATOGENESIS-ASSOCIATED PROTEIN 20"/>
    <property type="match status" value="1"/>
</dbReference>
<dbReference type="EMBL" id="CP025198">
    <property type="protein sequence ID" value="AXE39424.1"/>
    <property type="molecule type" value="Genomic_DNA"/>
</dbReference>
<dbReference type="InterPro" id="IPR008928">
    <property type="entry name" value="6-hairpin_glycosidase_sf"/>
</dbReference>
<sequence length="682" mass="74629">MPNHLADATSPYLLSHAANPVDWFGWGPEAFDEARVRNLPLLVSVGYSSCHWCHVMALESFSDPAVAEVVNQYFVAIKVDREENPDVDASLMQATLALTGSGGWPNTVFCTPDGRPFFAGTYFPPEPRGGQPAFVDVVRALGQAWQERRDEVVQQAGEITGQLRAMASAQQPDEAGHEDAAVRMPTAQELLDAVGSDYDIVNGGFGGPTKFPTPTLIDALLVKGDPTSLDMAQNTCEHLVRGGVFDQVGGGFHRYSTDSQWTVPHFEKMLNDNGLLLGTMARCWRRTADHDPDRRALYDHAVRRTVGWLRREMTTEEGLLAASLDADSDDLAGHTHEGIFYLWNPQLLVDALGADEAEWLRPLLHLGDEGNVEGDLSTLQMRGRLDWERINADLDRMLEYRALRSRPARDEKVITAWNAMVIDSLVEAGMILREWSWVEWACELAENLWNAHWRDGRLLRTSLHGRPGTSAVTEDHAHLGLALAGLAGATGRQVWLERAVQVLDVAVDRFSEAGGAFADASGSDLVVAPARALTDDANPSATSAMVKALRRVGLMAGRDDLVERAEQASRRLAPVVAEAPRYAGWALADHLIADDARRGLRPAAVVVVEEDGAPGELAAAAWRMAPSGSALMRGAAGTEGFDGWFDERGDEQGPTAYVCRGTVCFEPVTDYLELKDPLWRRV</sequence>
<accession>A0A344UVX6</accession>
<dbReference type="RefSeq" id="WP_114045300.1">
    <property type="nucleotide sequence ID" value="NZ_CP025198.1"/>
</dbReference>
<name>A0A344UVX6_9ACTN</name>
<evidence type="ECO:0000313" key="3">
    <source>
        <dbReference type="Proteomes" id="UP000251995"/>
    </source>
</evidence>
<dbReference type="Pfam" id="PF03190">
    <property type="entry name" value="Thioredox_DsbH"/>
    <property type="match status" value="1"/>
</dbReference>
<gene>
    <name evidence="2" type="ORF">JS278_02272</name>
</gene>
<dbReference type="OrthoDB" id="9762614at2"/>
<dbReference type="Proteomes" id="UP000251995">
    <property type="component" value="Chromosome"/>
</dbReference>
<dbReference type="CDD" id="cd02955">
    <property type="entry name" value="SSP411"/>
    <property type="match status" value="1"/>
</dbReference>
<evidence type="ECO:0000259" key="1">
    <source>
        <dbReference type="Pfam" id="PF03190"/>
    </source>
</evidence>
<organism evidence="2 3">
    <name type="scientific">Acidipropionibacterium virtanenii</name>
    <dbReference type="NCBI Taxonomy" id="2057246"/>
    <lineage>
        <taxon>Bacteria</taxon>
        <taxon>Bacillati</taxon>
        <taxon>Actinomycetota</taxon>
        <taxon>Actinomycetes</taxon>
        <taxon>Propionibacteriales</taxon>
        <taxon>Propionibacteriaceae</taxon>
        <taxon>Acidipropionibacterium</taxon>
    </lineage>
</organism>
<dbReference type="PANTHER" id="PTHR42899:SF1">
    <property type="entry name" value="SPERMATOGENESIS-ASSOCIATED PROTEIN 20"/>
    <property type="match status" value="1"/>
</dbReference>
<reference evidence="2 3" key="1">
    <citation type="submission" date="2017-12" db="EMBL/GenBank/DDBJ databases">
        <title>The whole genome sequence of the Acidipropionibacterium virtanenii sp. nov. type strain JS278.</title>
        <authorList>
            <person name="Laine P."/>
            <person name="Deptula P."/>
            <person name="Varmanen P."/>
            <person name="Auvinen P."/>
        </authorList>
    </citation>
    <scope>NUCLEOTIDE SEQUENCE [LARGE SCALE GENOMIC DNA]</scope>
    <source>
        <strain evidence="2 3">JS278</strain>
    </source>
</reference>
<dbReference type="Gene3D" id="3.40.30.10">
    <property type="entry name" value="Glutaredoxin"/>
    <property type="match status" value="1"/>
</dbReference>
<feature type="domain" description="Spermatogenesis-associated protein 20-like TRX" evidence="1">
    <location>
        <begin position="3"/>
        <end position="163"/>
    </location>
</feature>
<proteinExistence type="predicted"/>
<dbReference type="GO" id="GO:0005975">
    <property type="term" value="P:carbohydrate metabolic process"/>
    <property type="evidence" value="ECO:0007669"/>
    <property type="project" value="InterPro"/>
</dbReference>